<evidence type="ECO:0000313" key="2">
    <source>
        <dbReference type="Proteomes" id="UP000235589"/>
    </source>
</evidence>
<protein>
    <submittedName>
        <fullName evidence="1">Uncharacterized protein</fullName>
    </submittedName>
</protein>
<accession>A0A2K9P3S2</accession>
<proteinExistence type="predicted"/>
<organism evidence="1 2">
    <name type="scientific">Monoglobus pectinilyticus</name>
    <dbReference type="NCBI Taxonomy" id="1981510"/>
    <lineage>
        <taxon>Bacteria</taxon>
        <taxon>Bacillati</taxon>
        <taxon>Bacillota</taxon>
        <taxon>Clostridia</taxon>
        <taxon>Monoglobales</taxon>
        <taxon>Monoglobaceae</taxon>
        <taxon>Monoglobus</taxon>
    </lineage>
</organism>
<reference evidence="1 2" key="1">
    <citation type="submission" date="2017-04" db="EMBL/GenBank/DDBJ databases">
        <title>Monoglobus pectinilyticus 14 draft genome.</title>
        <authorList>
            <person name="Kim C."/>
            <person name="Rosendale D.I."/>
            <person name="Kelly W.J."/>
            <person name="Tannock G.W."/>
            <person name="Patchett M.L."/>
            <person name="Jordens J.Z."/>
        </authorList>
    </citation>
    <scope>NUCLEOTIDE SEQUENCE [LARGE SCALE GENOMIC DNA]</scope>
    <source>
        <strain evidence="1 2">14</strain>
    </source>
</reference>
<gene>
    <name evidence="1" type="ORF">B9O19_01752</name>
</gene>
<sequence>MKDYKQKECWGCENFTSLGEGDHLCCENIRKERHNGSNT</sequence>
<dbReference type="Proteomes" id="UP000235589">
    <property type="component" value="Chromosome"/>
</dbReference>
<keyword evidence="2" id="KW-1185">Reference proteome</keyword>
<dbReference type="AlphaFoldDB" id="A0A2K9P3S2"/>
<name>A0A2K9P3S2_9FIRM</name>
<dbReference type="EMBL" id="CP020991">
    <property type="protein sequence ID" value="AUO19906.1"/>
    <property type="molecule type" value="Genomic_DNA"/>
</dbReference>
<evidence type="ECO:0000313" key="1">
    <source>
        <dbReference type="EMBL" id="AUO19906.1"/>
    </source>
</evidence>
<dbReference type="KEGG" id="mpec:B9O19_01752"/>